<reference evidence="1" key="1">
    <citation type="submission" date="2020-06" db="EMBL/GenBank/DDBJ databases">
        <title>WGS assembly of Ceratodon purpureus strain R40.</title>
        <authorList>
            <person name="Carey S.B."/>
            <person name="Jenkins J."/>
            <person name="Shu S."/>
            <person name="Lovell J.T."/>
            <person name="Sreedasyam A."/>
            <person name="Maumus F."/>
            <person name="Tiley G.P."/>
            <person name="Fernandez-Pozo N."/>
            <person name="Barry K."/>
            <person name="Chen C."/>
            <person name="Wang M."/>
            <person name="Lipzen A."/>
            <person name="Daum C."/>
            <person name="Saski C.A."/>
            <person name="Payton A.C."/>
            <person name="Mcbreen J.C."/>
            <person name="Conrad R.E."/>
            <person name="Kollar L.M."/>
            <person name="Olsson S."/>
            <person name="Huttunen S."/>
            <person name="Landis J.B."/>
            <person name="Wickett N.J."/>
            <person name="Johnson M.G."/>
            <person name="Rensing S.A."/>
            <person name="Grimwood J."/>
            <person name="Schmutz J."/>
            <person name="Mcdaniel S.F."/>
        </authorList>
    </citation>
    <scope>NUCLEOTIDE SEQUENCE</scope>
    <source>
        <strain evidence="1">R40</strain>
    </source>
</reference>
<gene>
    <name evidence="1" type="ORF">KC19_1G091900</name>
</gene>
<organism evidence="1 2">
    <name type="scientific">Ceratodon purpureus</name>
    <name type="common">Fire moss</name>
    <name type="synonym">Dicranum purpureum</name>
    <dbReference type="NCBI Taxonomy" id="3225"/>
    <lineage>
        <taxon>Eukaryota</taxon>
        <taxon>Viridiplantae</taxon>
        <taxon>Streptophyta</taxon>
        <taxon>Embryophyta</taxon>
        <taxon>Bryophyta</taxon>
        <taxon>Bryophytina</taxon>
        <taxon>Bryopsida</taxon>
        <taxon>Dicranidae</taxon>
        <taxon>Pseudoditrichales</taxon>
        <taxon>Ditrichaceae</taxon>
        <taxon>Ceratodon</taxon>
    </lineage>
</organism>
<dbReference type="InterPro" id="IPR055326">
    <property type="entry name" value="MINIYO"/>
</dbReference>
<evidence type="ECO:0000313" key="1">
    <source>
        <dbReference type="EMBL" id="KAG0590343.1"/>
    </source>
</evidence>
<dbReference type="AlphaFoldDB" id="A0A8T0J6B4"/>
<dbReference type="PANTHER" id="PTHR47605:SF2">
    <property type="entry name" value="TRANSCRIPTIONAL ELONGATION REGULATOR MINIYO"/>
    <property type="match status" value="1"/>
</dbReference>
<dbReference type="EMBL" id="CM026421">
    <property type="protein sequence ID" value="KAG0590343.1"/>
    <property type="molecule type" value="Genomic_DNA"/>
</dbReference>
<protein>
    <submittedName>
        <fullName evidence="1">Uncharacterized protein</fullName>
    </submittedName>
</protein>
<dbReference type="Proteomes" id="UP000822688">
    <property type="component" value="Chromosome 1"/>
</dbReference>
<keyword evidence="2" id="KW-1185">Reference proteome</keyword>
<dbReference type="PANTHER" id="PTHR47605">
    <property type="entry name" value="TRANSCRIPTIONAL ELONGATION REGULATOR MINIYO"/>
    <property type="match status" value="1"/>
</dbReference>
<comment type="caution">
    <text evidence="1">The sequence shown here is derived from an EMBL/GenBank/DDBJ whole genome shotgun (WGS) entry which is preliminary data.</text>
</comment>
<name>A0A8T0J6B4_CERPU</name>
<proteinExistence type="predicted"/>
<accession>A0A8T0J6B4</accession>
<sequence length="114" mass="12454">MGMPWTDRLEAVKFYVFDLDGNVAATHHKSKRVPGCYTLPEAIKLTRSADLSQQDAALLLIAAVLYKAIDGLQAQQLSSNSRSVTETKTDTAVDWQAVWTYAVGPGLELASSLR</sequence>
<evidence type="ECO:0000313" key="2">
    <source>
        <dbReference type="Proteomes" id="UP000822688"/>
    </source>
</evidence>